<accession>A0A811UGF3</accession>
<dbReference type="GO" id="GO:0004252">
    <property type="term" value="F:serine-type endopeptidase activity"/>
    <property type="evidence" value="ECO:0007669"/>
    <property type="project" value="InterPro"/>
</dbReference>
<dbReference type="AlphaFoldDB" id="A0A811UGF3"/>
<dbReference type="CDD" id="cd00190">
    <property type="entry name" value="Tryp_SPc"/>
    <property type="match status" value="1"/>
</dbReference>
<dbReference type="SUPFAM" id="SSF50494">
    <property type="entry name" value="Trypsin-like serine proteases"/>
    <property type="match status" value="1"/>
</dbReference>
<dbReference type="InterPro" id="IPR009003">
    <property type="entry name" value="Peptidase_S1_PA"/>
</dbReference>
<dbReference type="InterPro" id="IPR001314">
    <property type="entry name" value="Peptidase_S1A"/>
</dbReference>
<protein>
    <recommendedName>
        <fullName evidence="4">Phenoloxidase-activating factor 2</fullName>
    </recommendedName>
    <alternativeName>
        <fullName evidence="5">Prophenoloxidase-activating factor II</fullName>
    </alternativeName>
</protein>
<dbReference type="Proteomes" id="UP000606786">
    <property type="component" value="Unassembled WGS sequence"/>
</dbReference>
<dbReference type="GO" id="GO:0006508">
    <property type="term" value="P:proteolysis"/>
    <property type="evidence" value="ECO:0007669"/>
    <property type="project" value="InterPro"/>
</dbReference>
<dbReference type="InterPro" id="IPR001254">
    <property type="entry name" value="Trypsin_dom"/>
</dbReference>
<evidence type="ECO:0000256" key="4">
    <source>
        <dbReference type="ARBA" id="ARBA00068096"/>
    </source>
</evidence>
<dbReference type="Pfam" id="PF00089">
    <property type="entry name" value="Trypsin"/>
    <property type="match status" value="1"/>
</dbReference>
<dbReference type="SMART" id="SM00020">
    <property type="entry name" value="Tryp_SPc"/>
    <property type="match status" value="1"/>
</dbReference>
<dbReference type="OrthoDB" id="6261922at2759"/>
<comment type="subcellular location">
    <subcellularLocation>
        <location evidence="1">Secreted</location>
    </subcellularLocation>
</comment>
<keyword evidence="6" id="KW-0732">Signal</keyword>
<dbReference type="PROSITE" id="PS50240">
    <property type="entry name" value="TRYPSIN_DOM"/>
    <property type="match status" value="1"/>
</dbReference>
<dbReference type="InterPro" id="IPR043504">
    <property type="entry name" value="Peptidase_S1_PA_chymotrypsin"/>
</dbReference>
<dbReference type="GO" id="GO:0005576">
    <property type="term" value="C:extracellular region"/>
    <property type="evidence" value="ECO:0007669"/>
    <property type="project" value="UniProtKB-SubCell"/>
</dbReference>
<comment type="caution">
    <text evidence="8">The sequence shown here is derived from an EMBL/GenBank/DDBJ whole genome shotgun (WGS) entry which is preliminary data.</text>
</comment>
<dbReference type="InterPro" id="IPR041515">
    <property type="entry name" value="PPAF-2-like_Clip"/>
</dbReference>
<dbReference type="KEGG" id="ccat:101459083"/>
<dbReference type="PANTHER" id="PTHR24258">
    <property type="entry name" value="SERINE PROTEASE-RELATED"/>
    <property type="match status" value="1"/>
</dbReference>
<dbReference type="PRINTS" id="PR00722">
    <property type="entry name" value="CHYMOTRYPSIN"/>
</dbReference>
<evidence type="ECO:0000256" key="5">
    <source>
        <dbReference type="ARBA" id="ARBA00076468"/>
    </source>
</evidence>
<dbReference type="EMBL" id="CAJHJT010000012">
    <property type="protein sequence ID" value="CAD6997066.1"/>
    <property type="molecule type" value="Genomic_DNA"/>
</dbReference>
<sequence>MPFYILCLLSLWTSLTQTQSTPNLQDYWSKIFSTTTRPLQSQPDRGSLKVCGLNKECVQRFLCEQNGEVNRYGKALINIRFGADIAEEDSCTYLETCCDVNVKLTVPNVRIKPVKEGCGYRNLNGIGFQITGGVEGESEFGEFPWMVAIFREEMIGGVLMNVYECGGSVLAPNVVLTTAHCVIKAQILVYRLIARAGEWDMQSTQEVLPHQDALVKEVIIHEQYDSSVLFNDVALLILETPFKWEANVRPICLPDADVNFDYSRCFATGWGRDKFGINGTHQLILKKMELPVIPSDTCQANLRSTRLGRHFRLHSSFMCAGGEKDKDACTGDGGSPLVCPDPRNSERYYQAGIVAWGIGCGTENVPGVYANVAYLRNWINDQLNARLIDFRHFTAQLF</sequence>
<dbReference type="Pfam" id="PF18322">
    <property type="entry name" value="CLIP_1"/>
    <property type="match status" value="1"/>
</dbReference>
<dbReference type="Gene3D" id="2.40.10.10">
    <property type="entry name" value="Trypsin-like serine proteases"/>
    <property type="match status" value="1"/>
</dbReference>
<evidence type="ECO:0000313" key="9">
    <source>
        <dbReference type="Proteomes" id="UP000606786"/>
    </source>
</evidence>
<evidence type="ECO:0000313" key="8">
    <source>
        <dbReference type="EMBL" id="CAD6997066.1"/>
    </source>
</evidence>
<keyword evidence="9" id="KW-1185">Reference proteome</keyword>
<keyword evidence="2" id="KW-0964">Secreted</keyword>
<keyword evidence="3" id="KW-1015">Disulfide bond</keyword>
<name>A0A811UGF3_CERCA</name>
<evidence type="ECO:0000256" key="1">
    <source>
        <dbReference type="ARBA" id="ARBA00004613"/>
    </source>
</evidence>
<feature type="signal peptide" evidence="6">
    <location>
        <begin position="1"/>
        <end position="18"/>
    </location>
</feature>
<feature type="chain" id="PRO_5032344948" description="Phenoloxidase-activating factor 2" evidence="6">
    <location>
        <begin position="19"/>
        <end position="398"/>
    </location>
</feature>
<gene>
    <name evidence="8" type="ORF">CCAP1982_LOCUS5719</name>
</gene>
<feature type="domain" description="Peptidase S1" evidence="7">
    <location>
        <begin position="130"/>
        <end position="384"/>
    </location>
</feature>
<dbReference type="PANTHER" id="PTHR24258:SF129">
    <property type="entry name" value="LP15124P-RELATED"/>
    <property type="match status" value="1"/>
</dbReference>
<evidence type="ECO:0000256" key="2">
    <source>
        <dbReference type="ARBA" id="ARBA00022525"/>
    </source>
</evidence>
<dbReference type="FunFam" id="2.40.10.10:FF:000038">
    <property type="entry name" value="Serine protease"/>
    <property type="match status" value="1"/>
</dbReference>
<organism evidence="8 9">
    <name type="scientific">Ceratitis capitata</name>
    <name type="common">Mediterranean fruit fly</name>
    <name type="synonym">Tephritis capitata</name>
    <dbReference type="NCBI Taxonomy" id="7213"/>
    <lineage>
        <taxon>Eukaryota</taxon>
        <taxon>Metazoa</taxon>
        <taxon>Ecdysozoa</taxon>
        <taxon>Arthropoda</taxon>
        <taxon>Hexapoda</taxon>
        <taxon>Insecta</taxon>
        <taxon>Pterygota</taxon>
        <taxon>Neoptera</taxon>
        <taxon>Endopterygota</taxon>
        <taxon>Diptera</taxon>
        <taxon>Brachycera</taxon>
        <taxon>Muscomorpha</taxon>
        <taxon>Tephritoidea</taxon>
        <taxon>Tephritidae</taxon>
        <taxon>Ceratitis</taxon>
        <taxon>Ceratitis</taxon>
    </lineage>
</organism>
<evidence type="ECO:0000256" key="3">
    <source>
        <dbReference type="ARBA" id="ARBA00023157"/>
    </source>
</evidence>
<proteinExistence type="predicted"/>
<reference evidence="8" key="1">
    <citation type="submission" date="2020-11" db="EMBL/GenBank/DDBJ databases">
        <authorList>
            <person name="Whitehead M."/>
        </authorList>
    </citation>
    <scope>NUCLEOTIDE SEQUENCE</scope>
    <source>
        <strain evidence="8">EGII</strain>
    </source>
</reference>
<evidence type="ECO:0000259" key="7">
    <source>
        <dbReference type="PROSITE" id="PS50240"/>
    </source>
</evidence>
<evidence type="ECO:0000256" key="6">
    <source>
        <dbReference type="SAM" id="SignalP"/>
    </source>
</evidence>